<comment type="caution">
    <text evidence="1">The sequence shown here is derived from an EMBL/GenBank/DDBJ whole genome shotgun (WGS) entry which is preliminary data.</text>
</comment>
<dbReference type="RefSeq" id="WP_232648319.1">
    <property type="nucleotide sequence ID" value="NZ_JAJSBI010000004.1"/>
</dbReference>
<dbReference type="Gene3D" id="3.30.450.40">
    <property type="match status" value="1"/>
</dbReference>
<protein>
    <submittedName>
        <fullName evidence="1">GAF domain-containing protein</fullName>
    </submittedName>
</protein>
<dbReference type="AlphaFoldDB" id="A0A9Q3VNV1"/>
<dbReference type="EMBL" id="JAJSBI010000004">
    <property type="protein sequence ID" value="MCD9874270.1"/>
    <property type="molecule type" value="Genomic_DNA"/>
</dbReference>
<sequence length="287" mass="29987">MATGGEVGDLMASAERKAAVARVRSERESGHAELHEFRAGQAPTEVLRDVHLRIAEIHRSTAARHLTAAQLQDDYVSRLRDWSRTRNTPQPQFMSGVAAACGTSSAAVTLVGAARDQLGLAASDEPARAAQELEFLLGEGPARDATSEVRPVTAAGPALADRWPGYGPAVAELGIGAVAAVPLSLSGTCVGALAVFDPVQGVTDSDTFSEVAEALTRSMILSSDGDPGLYGATDLRAKVHQAAGMVSVHLDCPVTDALELIRAHAFAEGVLDHSVAERILRGELRLG</sequence>
<dbReference type="InterPro" id="IPR029016">
    <property type="entry name" value="GAF-like_dom_sf"/>
</dbReference>
<proteinExistence type="predicted"/>
<organism evidence="1 2">
    <name type="scientific">Streptomyces guryensis</name>
    <dbReference type="NCBI Taxonomy" id="2886947"/>
    <lineage>
        <taxon>Bacteria</taxon>
        <taxon>Bacillati</taxon>
        <taxon>Actinomycetota</taxon>
        <taxon>Actinomycetes</taxon>
        <taxon>Kitasatosporales</taxon>
        <taxon>Streptomycetaceae</taxon>
        <taxon>Streptomyces</taxon>
    </lineage>
</organism>
<reference evidence="1" key="1">
    <citation type="submission" date="2021-12" db="EMBL/GenBank/DDBJ databases">
        <authorList>
            <person name="Lee J.-H."/>
            <person name="Kim S.-B."/>
        </authorList>
    </citation>
    <scope>NUCLEOTIDE SEQUENCE</scope>
    <source>
        <strain evidence="1">NR30</strain>
    </source>
</reference>
<evidence type="ECO:0000313" key="2">
    <source>
        <dbReference type="Proteomes" id="UP001108029"/>
    </source>
</evidence>
<name>A0A9Q3VNV1_9ACTN</name>
<dbReference type="Proteomes" id="UP001108029">
    <property type="component" value="Unassembled WGS sequence"/>
</dbReference>
<dbReference type="SUPFAM" id="SSF55781">
    <property type="entry name" value="GAF domain-like"/>
    <property type="match status" value="1"/>
</dbReference>
<keyword evidence="2" id="KW-1185">Reference proteome</keyword>
<accession>A0A9Q3VNV1</accession>
<evidence type="ECO:0000313" key="1">
    <source>
        <dbReference type="EMBL" id="MCD9874270.1"/>
    </source>
</evidence>
<gene>
    <name evidence="1" type="ORF">LJ657_11385</name>
</gene>